<dbReference type="SFLD" id="SFLDS00003">
    <property type="entry name" value="Haloacid_Dehalogenase"/>
    <property type="match status" value="1"/>
</dbReference>
<proteinExistence type="predicted"/>
<dbReference type="SFLD" id="SFLDG01129">
    <property type="entry name" value="C1.5:_HAD__Beta-PGM__Phosphata"/>
    <property type="match status" value="1"/>
</dbReference>
<dbReference type="PANTHER" id="PTHR43611">
    <property type="entry name" value="ALPHA-D-GLUCOSE 1-PHOSPHATE PHOSPHATASE"/>
    <property type="match status" value="1"/>
</dbReference>
<gene>
    <name evidence="1" type="ORF">UW82_C0050G0009</name>
</gene>
<dbReference type="GO" id="GO:0016787">
    <property type="term" value="F:hydrolase activity"/>
    <property type="evidence" value="ECO:0007669"/>
    <property type="project" value="UniProtKB-KW"/>
</dbReference>
<dbReference type="InterPro" id="IPR023198">
    <property type="entry name" value="PGP-like_dom2"/>
</dbReference>
<protein>
    <submittedName>
        <fullName evidence="1">Protein containing Haloacid dehalogenase-like protein hydrolase domain protein</fullName>
    </submittedName>
</protein>
<dbReference type="InterPro" id="IPR036412">
    <property type="entry name" value="HAD-like_sf"/>
</dbReference>
<dbReference type="InterPro" id="IPR006439">
    <property type="entry name" value="HAD-SF_hydro_IA"/>
</dbReference>
<dbReference type="Gene3D" id="1.10.150.240">
    <property type="entry name" value="Putative phosphatase, domain 2"/>
    <property type="match status" value="1"/>
</dbReference>
<evidence type="ECO:0000313" key="2">
    <source>
        <dbReference type="Proteomes" id="UP000034504"/>
    </source>
</evidence>
<accession>A0A0G1KGW1</accession>
<reference evidence="1 2" key="1">
    <citation type="journal article" date="2015" name="Nature">
        <title>rRNA introns, odd ribosomes, and small enigmatic genomes across a large radiation of phyla.</title>
        <authorList>
            <person name="Brown C.T."/>
            <person name="Hug L.A."/>
            <person name="Thomas B.C."/>
            <person name="Sharon I."/>
            <person name="Castelle C.J."/>
            <person name="Singh A."/>
            <person name="Wilkins M.J."/>
            <person name="Williams K.H."/>
            <person name="Banfield J.F."/>
        </authorList>
    </citation>
    <scope>NUCLEOTIDE SEQUENCE [LARGE SCALE GENOMIC DNA]</scope>
</reference>
<keyword evidence="1" id="KW-0378">Hydrolase</keyword>
<comment type="caution">
    <text evidence="1">The sequence shown here is derived from an EMBL/GenBank/DDBJ whole genome shotgun (WGS) entry which is preliminary data.</text>
</comment>
<dbReference type="AlphaFoldDB" id="A0A0G1KGW1"/>
<name>A0A0G1KGW1_UNCKA</name>
<dbReference type="EMBL" id="LCJU01000050">
    <property type="protein sequence ID" value="KKT83006.1"/>
    <property type="molecule type" value="Genomic_DNA"/>
</dbReference>
<dbReference type="PANTHER" id="PTHR43611:SF3">
    <property type="entry name" value="FLAVIN MONONUCLEOTIDE HYDROLASE 1, CHLOROPLATIC"/>
    <property type="match status" value="1"/>
</dbReference>
<dbReference type="SUPFAM" id="SSF56784">
    <property type="entry name" value="HAD-like"/>
    <property type="match status" value="1"/>
</dbReference>
<dbReference type="Proteomes" id="UP000034504">
    <property type="component" value="Unassembled WGS sequence"/>
</dbReference>
<evidence type="ECO:0000313" key="1">
    <source>
        <dbReference type="EMBL" id="KKT83006.1"/>
    </source>
</evidence>
<dbReference type="Gene3D" id="3.40.50.1000">
    <property type="entry name" value="HAD superfamily/HAD-like"/>
    <property type="match status" value="1"/>
</dbReference>
<dbReference type="InterPro" id="IPR023214">
    <property type="entry name" value="HAD_sf"/>
</dbReference>
<organism evidence="1 2">
    <name type="scientific">candidate division WWE3 bacterium GW2011_GWC2_44_9</name>
    <dbReference type="NCBI Taxonomy" id="1619125"/>
    <lineage>
        <taxon>Bacteria</taxon>
        <taxon>Katanobacteria</taxon>
    </lineage>
</organism>
<dbReference type="PRINTS" id="PR00413">
    <property type="entry name" value="HADHALOGNASE"/>
</dbReference>
<sequence length="204" mass="23113">MDVKLVLFDIGGVLIDYSQVFTSAERDVHITKGVLDNTLDKYEREVAQGRISVRDLYQLCMQENNLHADPNYDLLTSWVNDFRKIEETYNLVHDLANVYQVSLLSNIYKGMVPMMLKQGLLPNVNYSYKFLSCDLGMEKPNEGIYALVEQTTGLNSNAILFIDNKSEYLAPAEKLGWKTVKFDTANPKVSCAKILEALSETKNA</sequence>